<evidence type="ECO:0000256" key="7">
    <source>
        <dbReference type="SAM" id="Phobius"/>
    </source>
</evidence>
<organism evidence="8 9">
    <name type="scientific">Mikania micrantha</name>
    <name type="common">bitter vine</name>
    <dbReference type="NCBI Taxonomy" id="192012"/>
    <lineage>
        <taxon>Eukaryota</taxon>
        <taxon>Viridiplantae</taxon>
        <taxon>Streptophyta</taxon>
        <taxon>Embryophyta</taxon>
        <taxon>Tracheophyta</taxon>
        <taxon>Spermatophyta</taxon>
        <taxon>Magnoliopsida</taxon>
        <taxon>eudicotyledons</taxon>
        <taxon>Gunneridae</taxon>
        <taxon>Pentapetalae</taxon>
        <taxon>asterids</taxon>
        <taxon>campanulids</taxon>
        <taxon>Asterales</taxon>
        <taxon>Asteraceae</taxon>
        <taxon>Asteroideae</taxon>
        <taxon>Heliantheae alliance</taxon>
        <taxon>Eupatorieae</taxon>
        <taxon>Mikania</taxon>
    </lineage>
</organism>
<evidence type="ECO:0000256" key="5">
    <source>
        <dbReference type="ARBA" id="ARBA00023136"/>
    </source>
</evidence>
<name>A0A5N6LJT9_9ASTR</name>
<feature type="transmembrane region" description="Helical" evidence="7">
    <location>
        <begin position="146"/>
        <end position="165"/>
    </location>
</feature>
<dbReference type="Proteomes" id="UP000326396">
    <property type="component" value="Unassembled WGS sequence"/>
</dbReference>
<dbReference type="Pfam" id="PF06749">
    <property type="entry name" value="DUF1218"/>
    <property type="match status" value="1"/>
</dbReference>
<evidence type="ECO:0008006" key="10">
    <source>
        <dbReference type="Google" id="ProtNLM"/>
    </source>
</evidence>
<keyword evidence="5 7" id="KW-0472">Membrane</keyword>
<dbReference type="InterPro" id="IPR052222">
    <property type="entry name" value="DESIGUAL"/>
</dbReference>
<keyword evidence="2 7" id="KW-0812">Transmembrane</keyword>
<comment type="subcellular location">
    <subcellularLocation>
        <location evidence="1">Endomembrane system</location>
        <topology evidence="1">Multi-pass membrane protein</topology>
    </subcellularLocation>
</comment>
<dbReference type="EMBL" id="SZYD01000131">
    <property type="protein sequence ID" value="KAD2158590.1"/>
    <property type="molecule type" value="Genomic_DNA"/>
</dbReference>
<dbReference type="OrthoDB" id="1877293at2759"/>
<feature type="transmembrane region" description="Helical" evidence="7">
    <location>
        <begin position="92"/>
        <end position="113"/>
    </location>
</feature>
<feature type="transmembrane region" description="Helical" evidence="7">
    <location>
        <begin position="57"/>
        <end position="80"/>
    </location>
</feature>
<dbReference type="GO" id="GO:0012505">
    <property type="term" value="C:endomembrane system"/>
    <property type="evidence" value="ECO:0007669"/>
    <property type="project" value="UniProtKB-SubCell"/>
</dbReference>
<reference evidence="8 9" key="1">
    <citation type="submission" date="2019-05" db="EMBL/GenBank/DDBJ databases">
        <title>Mikania micrantha, genome provides insights into the molecular mechanism of rapid growth.</title>
        <authorList>
            <person name="Liu B."/>
        </authorList>
    </citation>
    <scope>NUCLEOTIDE SEQUENCE [LARGE SCALE GENOMIC DNA]</scope>
    <source>
        <strain evidence="8">NLD-2019</strain>
        <tissue evidence="8">Leaf</tissue>
    </source>
</reference>
<evidence type="ECO:0000313" key="8">
    <source>
        <dbReference type="EMBL" id="KAD2158590.1"/>
    </source>
</evidence>
<evidence type="ECO:0000256" key="4">
    <source>
        <dbReference type="ARBA" id="ARBA00022989"/>
    </source>
</evidence>
<evidence type="ECO:0000313" key="9">
    <source>
        <dbReference type="Proteomes" id="UP000326396"/>
    </source>
</evidence>
<dbReference type="PANTHER" id="PTHR31769">
    <property type="entry name" value="OS07G0462200 PROTEIN-RELATED"/>
    <property type="match status" value="1"/>
</dbReference>
<protein>
    <recommendedName>
        <fullName evidence="10">PGG domain-containing protein</fullName>
    </recommendedName>
</protein>
<sequence>MEKQHKTITFFHLLVTTTTISLAFASFALCIICELKKSKKKELRVDDELCYLPQSQAFGYGIAALMCSLVAQMIGTGLFVSCRRSRDRKSSMTSFASILLLLSWTSFMIMVMLTGTATSMNRRQDFGEGWLDGACYLVKNGVYSGSGSLVLIATGSTLLSCYLMVNKNRAIHAQVKREMTHNSS</sequence>
<dbReference type="InterPro" id="IPR009606">
    <property type="entry name" value="DEAL/Modifying_wall_lignin1/2"/>
</dbReference>
<keyword evidence="4 7" id="KW-1133">Transmembrane helix</keyword>
<keyword evidence="3" id="KW-0732">Signal</keyword>
<comment type="similarity">
    <text evidence="6">Belongs to the DESIGUAL family.</text>
</comment>
<comment type="caution">
    <text evidence="8">The sequence shown here is derived from an EMBL/GenBank/DDBJ whole genome shotgun (WGS) entry which is preliminary data.</text>
</comment>
<evidence type="ECO:0000256" key="2">
    <source>
        <dbReference type="ARBA" id="ARBA00022692"/>
    </source>
</evidence>
<keyword evidence="9" id="KW-1185">Reference proteome</keyword>
<proteinExistence type="inferred from homology"/>
<evidence type="ECO:0000256" key="6">
    <source>
        <dbReference type="ARBA" id="ARBA00029467"/>
    </source>
</evidence>
<gene>
    <name evidence="8" type="ORF">E3N88_41720</name>
</gene>
<dbReference type="AlphaFoldDB" id="A0A5N6LJT9"/>
<evidence type="ECO:0000256" key="3">
    <source>
        <dbReference type="ARBA" id="ARBA00022729"/>
    </source>
</evidence>
<evidence type="ECO:0000256" key="1">
    <source>
        <dbReference type="ARBA" id="ARBA00004127"/>
    </source>
</evidence>
<accession>A0A5N6LJT9</accession>